<sequence>MRQFVYLTPVYPKVMSSLMALFMELDADFRAVNSLSLKQIFLPIRWADDCIKASFTLCNLPGVPSFLARTYTSTSLYMKWWSPLFAIAMNGFALHIISPPKLYTCFTRCRQPTLSTQTLHPSGRMPTNCFRVFLFHSVGAMRE</sequence>
<evidence type="ECO:0000313" key="1">
    <source>
        <dbReference type="EMBL" id="OQU76850.1"/>
    </source>
</evidence>
<dbReference type="EMBL" id="CM000769">
    <property type="protein sequence ID" value="OQU76850.1"/>
    <property type="molecule type" value="Genomic_DNA"/>
</dbReference>
<reference evidence="2" key="2">
    <citation type="journal article" date="2018" name="Plant J.">
        <title>The Sorghum bicolor reference genome: improved assembly, gene annotations, a transcriptome atlas, and signatures of genome organization.</title>
        <authorList>
            <person name="McCormick R.F."/>
            <person name="Truong S.K."/>
            <person name="Sreedasyam A."/>
            <person name="Jenkins J."/>
            <person name="Shu S."/>
            <person name="Sims D."/>
            <person name="Kennedy M."/>
            <person name="Amirebrahimi M."/>
            <person name="Weers B.D."/>
            <person name="McKinley B."/>
            <person name="Mattison A."/>
            <person name="Morishige D.T."/>
            <person name="Grimwood J."/>
            <person name="Schmutz J."/>
            <person name="Mullet J.E."/>
        </authorList>
    </citation>
    <scope>NUCLEOTIDE SEQUENCE [LARGE SCALE GENOMIC DNA]</scope>
    <source>
        <strain evidence="2">cv. BTx623</strain>
    </source>
</reference>
<dbReference type="AlphaFoldDB" id="A0A1W0VUB0"/>
<dbReference type="Gramene" id="OQU76850">
    <property type="protein sequence ID" value="OQU76850"/>
    <property type="gene ID" value="SORBI_3010G222732"/>
</dbReference>
<evidence type="ECO:0000313" key="2">
    <source>
        <dbReference type="Proteomes" id="UP000000768"/>
    </source>
</evidence>
<reference evidence="1 2" key="1">
    <citation type="journal article" date="2009" name="Nature">
        <title>The Sorghum bicolor genome and the diversification of grasses.</title>
        <authorList>
            <person name="Paterson A.H."/>
            <person name="Bowers J.E."/>
            <person name="Bruggmann R."/>
            <person name="Dubchak I."/>
            <person name="Grimwood J."/>
            <person name="Gundlach H."/>
            <person name="Haberer G."/>
            <person name="Hellsten U."/>
            <person name="Mitros T."/>
            <person name="Poliakov A."/>
            <person name="Schmutz J."/>
            <person name="Spannagl M."/>
            <person name="Tang H."/>
            <person name="Wang X."/>
            <person name="Wicker T."/>
            <person name="Bharti A.K."/>
            <person name="Chapman J."/>
            <person name="Feltus F.A."/>
            <person name="Gowik U."/>
            <person name="Grigoriev I.V."/>
            <person name="Lyons E."/>
            <person name="Maher C.A."/>
            <person name="Martis M."/>
            <person name="Narechania A."/>
            <person name="Otillar R.P."/>
            <person name="Penning B.W."/>
            <person name="Salamov A.A."/>
            <person name="Wang Y."/>
            <person name="Zhang L."/>
            <person name="Carpita N.C."/>
            <person name="Freeling M."/>
            <person name="Gingle A.R."/>
            <person name="Hash C.T."/>
            <person name="Keller B."/>
            <person name="Klein P."/>
            <person name="Kresovich S."/>
            <person name="McCann M.C."/>
            <person name="Ming R."/>
            <person name="Peterson D.G."/>
            <person name="Mehboob-ur-Rahman"/>
            <person name="Ware D."/>
            <person name="Westhoff P."/>
            <person name="Mayer K.F."/>
            <person name="Messing J."/>
            <person name="Rokhsar D.S."/>
        </authorList>
    </citation>
    <scope>NUCLEOTIDE SEQUENCE [LARGE SCALE GENOMIC DNA]</scope>
    <source>
        <strain evidence="2">cv. BTx623</strain>
    </source>
</reference>
<organism evidence="1 2">
    <name type="scientific">Sorghum bicolor</name>
    <name type="common">Sorghum</name>
    <name type="synonym">Sorghum vulgare</name>
    <dbReference type="NCBI Taxonomy" id="4558"/>
    <lineage>
        <taxon>Eukaryota</taxon>
        <taxon>Viridiplantae</taxon>
        <taxon>Streptophyta</taxon>
        <taxon>Embryophyta</taxon>
        <taxon>Tracheophyta</taxon>
        <taxon>Spermatophyta</taxon>
        <taxon>Magnoliopsida</taxon>
        <taxon>Liliopsida</taxon>
        <taxon>Poales</taxon>
        <taxon>Poaceae</taxon>
        <taxon>PACMAD clade</taxon>
        <taxon>Panicoideae</taxon>
        <taxon>Andropogonodae</taxon>
        <taxon>Andropogoneae</taxon>
        <taxon>Sorghinae</taxon>
        <taxon>Sorghum</taxon>
    </lineage>
</organism>
<protein>
    <submittedName>
        <fullName evidence="1">Uncharacterized protein</fullName>
    </submittedName>
</protein>
<keyword evidence="2" id="KW-1185">Reference proteome</keyword>
<accession>A0A1W0VUB0</accession>
<proteinExistence type="predicted"/>
<dbReference type="Proteomes" id="UP000000768">
    <property type="component" value="Chromosome 10"/>
</dbReference>
<gene>
    <name evidence="1" type="ORF">SORBI_3010G222732</name>
</gene>
<name>A0A1W0VUB0_SORBI</name>
<dbReference type="InParanoid" id="A0A1W0VUB0"/>